<feature type="compositionally biased region" description="Polar residues" evidence="1">
    <location>
        <begin position="60"/>
        <end position="71"/>
    </location>
</feature>
<organism evidence="2 3">
    <name type="scientific">Aldrovandia affinis</name>
    <dbReference type="NCBI Taxonomy" id="143900"/>
    <lineage>
        <taxon>Eukaryota</taxon>
        <taxon>Metazoa</taxon>
        <taxon>Chordata</taxon>
        <taxon>Craniata</taxon>
        <taxon>Vertebrata</taxon>
        <taxon>Euteleostomi</taxon>
        <taxon>Actinopterygii</taxon>
        <taxon>Neopterygii</taxon>
        <taxon>Teleostei</taxon>
        <taxon>Notacanthiformes</taxon>
        <taxon>Halosauridae</taxon>
        <taxon>Aldrovandia</taxon>
    </lineage>
</organism>
<dbReference type="EMBL" id="JAINUG010000372">
    <property type="protein sequence ID" value="KAJ8373121.1"/>
    <property type="molecule type" value="Genomic_DNA"/>
</dbReference>
<keyword evidence="3" id="KW-1185">Reference proteome</keyword>
<sequence>MVENVEQHCPIGSAADKGWDPRSCLATKAHAVFGHSHNIRKAIRILTAHPDEVPRITTARLSPLTSSSSGAQIKPICSGRENASERAALPGTVTGVTRPLRSPQQASPRREHRGRRRGYSQKRHYQHAVSKNNLGAAASGSETGADTVPQQPYGAV</sequence>
<evidence type="ECO:0000313" key="2">
    <source>
        <dbReference type="EMBL" id="KAJ8373121.1"/>
    </source>
</evidence>
<feature type="compositionally biased region" description="Polar residues" evidence="1">
    <location>
        <begin position="140"/>
        <end position="150"/>
    </location>
</feature>
<gene>
    <name evidence="2" type="ORF">AAFF_G00270850</name>
</gene>
<feature type="region of interest" description="Disordered" evidence="1">
    <location>
        <begin position="60"/>
        <end position="156"/>
    </location>
</feature>
<reference evidence="2" key="1">
    <citation type="journal article" date="2023" name="Science">
        <title>Genome structures resolve the early diversification of teleost fishes.</title>
        <authorList>
            <person name="Parey E."/>
            <person name="Louis A."/>
            <person name="Montfort J."/>
            <person name="Bouchez O."/>
            <person name="Roques C."/>
            <person name="Iampietro C."/>
            <person name="Lluch J."/>
            <person name="Castinel A."/>
            <person name="Donnadieu C."/>
            <person name="Desvignes T."/>
            <person name="Floi Bucao C."/>
            <person name="Jouanno E."/>
            <person name="Wen M."/>
            <person name="Mejri S."/>
            <person name="Dirks R."/>
            <person name="Jansen H."/>
            <person name="Henkel C."/>
            <person name="Chen W.J."/>
            <person name="Zahm M."/>
            <person name="Cabau C."/>
            <person name="Klopp C."/>
            <person name="Thompson A.W."/>
            <person name="Robinson-Rechavi M."/>
            <person name="Braasch I."/>
            <person name="Lecointre G."/>
            <person name="Bobe J."/>
            <person name="Postlethwait J.H."/>
            <person name="Berthelot C."/>
            <person name="Roest Crollius H."/>
            <person name="Guiguen Y."/>
        </authorList>
    </citation>
    <scope>NUCLEOTIDE SEQUENCE</scope>
    <source>
        <strain evidence="2">NC1722</strain>
    </source>
</reference>
<comment type="caution">
    <text evidence="2">The sequence shown here is derived from an EMBL/GenBank/DDBJ whole genome shotgun (WGS) entry which is preliminary data.</text>
</comment>
<proteinExistence type="predicted"/>
<dbReference type="AlphaFoldDB" id="A0AAD7RDP2"/>
<name>A0AAD7RDP2_9TELE</name>
<evidence type="ECO:0000313" key="3">
    <source>
        <dbReference type="Proteomes" id="UP001221898"/>
    </source>
</evidence>
<protein>
    <submittedName>
        <fullName evidence="2">Uncharacterized protein</fullName>
    </submittedName>
</protein>
<dbReference type="Proteomes" id="UP001221898">
    <property type="component" value="Unassembled WGS sequence"/>
</dbReference>
<feature type="compositionally biased region" description="Basic residues" evidence="1">
    <location>
        <begin position="110"/>
        <end position="126"/>
    </location>
</feature>
<accession>A0AAD7RDP2</accession>
<evidence type="ECO:0000256" key="1">
    <source>
        <dbReference type="SAM" id="MobiDB-lite"/>
    </source>
</evidence>